<protein>
    <submittedName>
        <fullName evidence="2">Uncharacterized protein</fullName>
    </submittedName>
</protein>
<organism evidence="2">
    <name type="scientific">Caudovirales sp. ct0jG3</name>
    <dbReference type="NCBI Taxonomy" id="2825756"/>
    <lineage>
        <taxon>Viruses</taxon>
        <taxon>Duplodnaviria</taxon>
        <taxon>Heunggongvirae</taxon>
        <taxon>Uroviricota</taxon>
        <taxon>Caudoviricetes</taxon>
    </lineage>
</organism>
<name>A0A8S5NS35_9CAUD</name>
<evidence type="ECO:0000256" key="1">
    <source>
        <dbReference type="SAM" id="MobiDB-lite"/>
    </source>
</evidence>
<evidence type="ECO:0000313" key="2">
    <source>
        <dbReference type="EMBL" id="DAD97605.1"/>
    </source>
</evidence>
<proteinExistence type="predicted"/>
<dbReference type="EMBL" id="BK015244">
    <property type="protein sequence ID" value="DAD97605.1"/>
    <property type="molecule type" value="Genomic_DNA"/>
</dbReference>
<sequence>MKLSKYAKLVKEGGYCSVIHAEDSGIWLGTRAALFRATELPDMVGEEQVRTVLDIPEKAWEKVHLEEKWVDSVHDIFGLNLADFETGEQDTTKLKMLAAPDGLWCACRRRADTGELIFYQEKLLYPIGDQIKDSDYIRYTARRMAGGQPYLVVHDGLEVLAAVMPVQVVTEEYLADLSDFQALCTEQFYRERSRAAADESAADAEAEKTMEQIGMEKVGGEA</sequence>
<reference evidence="2" key="1">
    <citation type="journal article" date="2021" name="Proc. Natl. Acad. Sci. U.S.A.">
        <title>A Catalog of Tens of Thousands of Viruses from Human Metagenomes Reveals Hidden Associations with Chronic Diseases.</title>
        <authorList>
            <person name="Tisza M.J."/>
            <person name="Buck C.B."/>
        </authorList>
    </citation>
    <scope>NUCLEOTIDE SEQUENCE</scope>
    <source>
        <strain evidence="2">Ct0jG3</strain>
    </source>
</reference>
<feature type="region of interest" description="Disordered" evidence="1">
    <location>
        <begin position="199"/>
        <end position="222"/>
    </location>
</feature>
<accession>A0A8S5NS35</accession>